<name>A0A233S2K8_STRDA</name>
<evidence type="ECO:0000256" key="3">
    <source>
        <dbReference type="ARBA" id="ARBA00023027"/>
    </source>
</evidence>
<dbReference type="Pfam" id="PF13561">
    <property type="entry name" value="adh_short_C2"/>
    <property type="match status" value="1"/>
</dbReference>
<reference evidence="5 6" key="1">
    <citation type="submission" date="2016-07" db="EMBL/GenBank/DDBJ databases">
        <title>Draft genome of Streptomyces diastatochromogenes.</title>
        <authorList>
            <person name="Podduturi R."/>
            <person name="Lukassen M.B."/>
            <person name="Clausen N."/>
            <person name="Nielsen J.L."/>
            <person name="Jorgensen N.O."/>
        </authorList>
    </citation>
    <scope>NUCLEOTIDE SEQUENCE [LARGE SCALE GENOMIC DNA]</scope>
    <source>
        <strain evidence="5 6">DSM 40608</strain>
    </source>
</reference>
<dbReference type="SUPFAM" id="SSF51735">
    <property type="entry name" value="NAD(P)-binding Rossmann-fold domains"/>
    <property type="match status" value="1"/>
</dbReference>
<dbReference type="PRINTS" id="PR00080">
    <property type="entry name" value="SDRFAMILY"/>
</dbReference>
<dbReference type="InterPro" id="IPR002347">
    <property type="entry name" value="SDR_fam"/>
</dbReference>
<feature type="domain" description="Ketoreductase" evidence="4">
    <location>
        <begin position="6"/>
        <end position="187"/>
    </location>
</feature>
<dbReference type="FunFam" id="3.40.50.720:FF:000084">
    <property type="entry name" value="Short-chain dehydrogenase reductase"/>
    <property type="match status" value="1"/>
</dbReference>
<dbReference type="PANTHER" id="PTHR24321">
    <property type="entry name" value="DEHYDROGENASES, SHORT CHAIN"/>
    <property type="match status" value="1"/>
</dbReference>
<accession>A0A233S2K8</accession>
<evidence type="ECO:0000313" key="5">
    <source>
        <dbReference type="EMBL" id="OXY89906.1"/>
    </source>
</evidence>
<dbReference type="InterPro" id="IPR020904">
    <property type="entry name" value="Sc_DH/Rdtase_CS"/>
</dbReference>
<dbReference type="CDD" id="cd05233">
    <property type="entry name" value="SDR_c"/>
    <property type="match status" value="1"/>
</dbReference>
<organism evidence="5 6">
    <name type="scientific">Streptomyces diastatochromogenes</name>
    <dbReference type="NCBI Taxonomy" id="42236"/>
    <lineage>
        <taxon>Bacteria</taxon>
        <taxon>Bacillati</taxon>
        <taxon>Actinomycetota</taxon>
        <taxon>Actinomycetes</taxon>
        <taxon>Kitasatosporales</taxon>
        <taxon>Streptomycetaceae</taxon>
        <taxon>Streptomyces</taxon>
    </lineage>
</organism>
<dbReference type="InterPro" id="IPR057326">
    <property type="entry name" value="KR_dom"/>
</dbReference>
<dbReference type="PRINTS" id="PR00081">
    <property type="entry name" value="GDHRDH"/>
</dbReference>
<keyword evidence="2" id="KW-0560">Oxidoreductase</keyword>
<keyword evidence="6" id="KW-1185">Reference proteome</keyword>
<keyword evidence="3" id="KW-0520">NAD</keyword>
<dbReference type="PROSITE" id="PS00061">
    <property type="entry name" value="ADH_SHORT"/>
    <property type="match status" value="1"/>
</dbReference>
<proteinExistence type="inferred from homology"/>
<evidence type="ECO:0000256" key="1">
    <source>
        <dbReference type="ARBA" id="ARBA00006484"/>
    </source>
</evidence>
<sequence>MSGAARIALVTGACGGIGTAVTQALLDDGATVIAADLTPRDGRPVEPGCADRFLLRELDVADETSWSDLIDEVEERFGRLDVLVNNAGVMRPGPLHTTSLEDYTRMVAVNQTGVFLGMRAALPLMIRGGGGQIINVASFAGLEGIPGLAAYCASKHAVLGLTRAAAMEVVAQGVRVNVICPGAVATPLLQNTDFTRLGYAPEELLAHVPLQRPAAPEEIAKAVMFLAGDASSYMTGSTLVVDGGWTAGRYARTFSAG</sequence>
<dbReference type="Gene3D" id="3.40.50.720">
    <property type="entry name" value="NAD(P)-binding Rossmann-like Domain"/>
    <property type="match status" value="1"/>
</dbReference>
<dbReference type="EMBL" id="MCGQ01000041">
    <property type="protein sequence ID" value="OXY89906.1"/>
    <property type="molecule type" value="Genomic_DNA"/>
</dbReference>
<protein>
    <recommendedName>
        <fullName evidence="4">Ketoreductase domain-containing protein</fullName>
    </recommendedName>
</protein>
<dbReference type="PANTHER" id="PTHR24321:SF8">
    <property type="entry name" value="ESTRADIOL 17-BETA-DEHYDROGENASE 8-RELATED"/>
    <property type="match status" value="1"/>
</dbReference>
<dbReference type="AlphaFoldDB" id="A0A233S2K8"/>
<evidence type="ECO:0000313" key="6">
    <source>
        <dbReference type="Proteomes" id="UP000215483"/>
    </source>
</evidence>
<gene>
    <name evidence="5" type="ORF">BEK98_36635</name>
</gene>
<dbReference type="NCBIfam" id="NF005559">
    <property type="entry name" value="PRK07231.1"/>
    <property type="match status" value="1"/>
</dbReference>
<dbReference type="GO" id="GO:0016491">
    <property type="term" value="F:oxidoreductase activity"/>
    <property type="evidence" value="ECO:0007669"/>
    <property type="project" value="UniProtKB-KW"/>
</dbReference>
<dbReference type="RefSeq" id="WP_167444345.1">
    <property type="nucleotide sequence ID" value="NZ_MCGQ01000041.1"/>
</dbReference>
<comment type="similarity">
    <text evidence="1">Belongs to the short-chain dehydrogenases/reductases (SDR) family.</text>
</comment>
<evidence type="ECO:0000259" key="4">
    <source>
        <dbReference type="SMART" id="SM00822"/>
    </source>
</evidence>
<dbReference type="SMART" id="SM00822">
    <property type="entry name" value="PKS_KR"/>
    <property type="match status" value="1"/>
</dbReference>
<comment type="caution">
    <text evidence="5">The sequence shown here is derived from an EMBL/GenBank/DDBJ whole genome shotgun (WGS) entry which is preliminary data.</text>
</comment>
<evidence type="ECO:0000256" key="2">
    <source>
        <dbReference type="ARBA" id="ARBA00023002"/>
    </source>
</evidence>
<dbReference type="Proteomes" id="UP000215483">
    <property type="component" value="Unassembled WGS sequence"/>
</dbReference>
<dbReference type="InterPro" id="IPR036291">
    <property type="entry name" value="NAD(P)-bd_dom_sf"/>
</dbReference>